<protein>
    <submittedName>
        <fullName evidence="2">Uncharacterized protein</fullName>
    </submittedName>
</protein>
<dbReference type="EMBL" id="BOOR01000025">
    <property type="protein sequence ID" value="GII55408.1"/>
    <property type="molecule type" value="Genomic_DNA"/>
</dbReference>
<accession>A0A8J3V0W9</accession>
<dbReference type="AlphaFoldDB" id="A0A8J3V0W9"/>
<keyword evidence="3" id="KW-1185">Reference proteome</keyword>
<feature type="chain" id="PRO_5035303151" evidence="1">
    <location>
        <begin position="28"/>
        <end position="96"/>
    </location>
</feature>
<reference evidence="2" key="1">
    <citation type="submission" date="2021-01" db="EMBL/GenBank/DDBJ databases">
        <title>Whole genome shotgun sequence of Planotetraspora thailandica NBRC 104271.</title>
        <authorList>
            <person name="Komaki H."/>
            <person name="Tamura T."/>
        </authorList>
    </citation>
    <scope>NUCLEOTIDE SEQUENCE</scope>
    <source>
        <strain evidence="2">NBRC 104271</strain>
    </source>
</reference>
<keyword evidence="1" id="KW-0732">Signal</keyword>
<comment type="caution">
    <text evidence="2">The sequence shown here is derived from an EMBL/GenBank/DDBJ whole genome shotgun (WGS) entry which is preliminary data.</text>
</comment>
<dbReference type="Proteomes" id="UP000605992">
    <property type="component" value="Unassembled WGS sequence"/>
</dbReference>
<proteinExistence type="predicted"/>
<evidence type="ECO:0000256" key="1">
    <source>
        <dbReference type="SAM" id="SignalP"/>
    </source>
</evidence>
<feature type="signal peptide" evidence="1">
    <location>
        <begin position="1"/>
        <end position="27"/>
    </location>
</feature>
<organism evidence="2 3">
    <name type="scientific">Planotetraspora thailandica</name>
    <dbReference type="NCBI Taxonomy" id="487172"/>
    <lineage>
        <taxon>Bacteria</taxon>
        <taxon>Bacillati</taxon>
        <taxon>Actinomycetota</taxon>
        <taxon>Actinomycetes</taxon>
        <taxon>Streptosporangiales</taxon>
        <taxon>Streptosporangiaceae</taxon>
        <taxon>Planotetraspora</taxon>
    </lineage>
</organism>
<sequence length="96" mass="11144">MLKKLIATGIVAAAATGVVLLGGPANADSLHANRTAVLHPVHCYNGPGYYRPTWCRNYRPTTYYPTTYYPGHRYSWDRDRNWDRGDRWHHRDGWNR</sequence>
<name>A0A8J3V0W9_9ACTN</name>
<dbReference type="RefSeq" id="WP_203945591.1">
    <property type="nucleotide sequence ID" value="NZ_BOOR01000025.1"/>
</dbReference>
<evidence type="ECO:0000313" key="3">
    <source>
        <dbReference type="Proteomes" id="UP000605992"/>
    </source>
</evidence>
<gene>
    <name evidence="2" type="ORF">Pth03_37970</name>
</gene>
<evidence type="ECO:0000313" key="2">
    <source>
        <dbReference type="EMBL" id="GII55408.1"/>
    </source>
</evidence>